<evidence type="ECO:0000313" key="1">
    <source>
        <dbReference type="EMBL" id="ALO69614.1"/>
    </source>
</evidence>
<keyword evidence="2" id="KW-1185">Reference proteome</keyword>
<dbReference type="AlphaFoldDB" id="A0A0S2M617"/>
<gene>
    <name evidence="1" type="ordered locus">CNK02775</name>
</gene>
<dbReference type="Proteomes" id="UP000002149">
    <property type="component" value="Chromosome 11"/>
</dbReference>
<reference evidence="1 2" key="1">
    <citation type="journal article" date="2005" name="Science">
        <title>The genome of the basidiomycetous yeast and human pathogen Cryptococcus neoformans.</title>
        <authorList>
            <person name="Loftus B.J."/>
            <person name="Fung E."/>
            <person name="Roncaglia P."/>
            <person name="Rowley D."/>
            <person name="Amedeo P."/>
            <person name="Bruno D."/>
            <person name="Vamathevan J."/>
            <person name="Miranda M."/>
            <person name="Anderson I.J."/>
            <person name="Fraser J.A."/>
            <person name="Allen J.E."/>
            <person name="Bosdet I.E."/>
            <person name="Brent M.R."/>
            <person name="Chiu R."/>
            <person name="Doering T.L."/>
            <person name="Donlin M.J."/>
            <person name="D'Souza C.A."/>
            <person name="Fox D.S."/>
            <person name="Grinberg V."/>
            <person name="Fu J."/>
            <person name="Fukushima M."/>
            <person name="Haas B.J."/>
            <person name="Huang J.C."/>
            <person name="Janbon G."/>
            <person name="Jones S.J."/>
            <person name="Koo H.L."/>
            <person name="Krzywinski M.I."/>
            <person name="Kwon-Chung J.K."/>
            <person name="Lengeler K.B."/>
            <person name="Maiti R."/>
            <person name="Marra M.A."/>
            <person name="Marra R.E."/>
            <person name="Mathewson C.A."/>
            <person name="Mitchell T.G."/>
            <person name="Pertea M."/>
            <person name="Riggs F.R."/>
            <person name="Salzberg S.L."/>
            <person name="Schein J.E."/>
            <person name="Shvartsbeyn A."/>
            <person name="Shin H."/>
            <person name="Shumway M."/>
            <person name="Specht C.A."/>
            <person name="Suh B.B."/>
            <person name="Tenney A."/>
            <person name="Utterback T.R."/>
            <person name="Wickes B.L."/>
            <person name="Wortman J.R."/>
            <person name="Wye N.H."/>
            <person name="Kronstad J.W."/>
            <person name="Lodge J.K."/>
            <person name="Heitman J."/>
            <person name="Davis R.W."/>
            <person name="Fraser C.M."/>
            <person name="Hyman R.W."/>
        </authorList>
    </citation>
    <scope>NUCLEOTIDE SEQUENCE [LARGE SCALE GENOMIC DNA]</scope>
    <source>
        <strain evidence="2">JEC21 / ATCC MYA-565</strain>
    </source>
</reference>
<dbReference type="VEuPathDB" id="FungiDB:CNK02775"/>
<dbReference type="InParanoid" id="A0A0S2M617"/>
<dbReference type="GeneID" id="36393110"/>
<name>A0A0S2M617_CRYD1</name>
<organism evidence="1 2">
    <name type="scientific">Cryptococcus deneoformans (strain JEC21 / ATCC MYA-565)</name>
    <name type="common">Cryptococcus neoformans var. neoformans serotype D</name>
    <dbReference type="NCBI Taxonomy" id="214684"/>
    <lineage>
        <taxon>Eukaryota</taxon>
        <taxon>Fungi</taxon>
        <taxon>Dikarya</taxon>
        <taxon>Basidiomycota</taxon>
        <taxon>Agaricomycotina</taxon>
        <taxon>Tremellomycetes</taxon>
        <taxon>Tremellales</taxon>
        <taxon>Cryptococcaceae</taxon>
        <taxon>Cryptococcus</taxon>
        <taxon>Cryptococcus neoformans species complex</taxon>
    </lineage>
</organism>
<protein>
    <submittedName>
        <fullName evidence="1">Uncharacterized protein</fullName>
    </submittedName>
</protein>
<sequence>MSYPPTTTYQHPTQPSIDAPVVAKQPISQRVMDIRNAGSRESIQEKQQDEEVMRLRGGCPGHLCGLPILPCRCDICIIPIPCC</sequence>
<dbReference type="PaxDb" id="214684-A0A0S2M617"/>
<proteinExistence type="predicted"/>
<dbReference type="EMBL" id="AE017351">
    <property type="protein sequence ID" value="ALO69614.1"/>
    <property type="molecule type" value="Genomic_DNA"/>
</dbReference>
<evidence type="ECO:0000313" key="2">
    <source>
        <dbReference type="Proteomes" id="UP000002149"/>
    </source>
</evidence>
<accession>A0A0S2M617</accession>
<dbReference type="OrthoDB" id="2572507at2759"/>
<dbReference type="KEGG" id="cne:CNK02775"/>
<dbReference type="RefSeq" id="XP_024514648.1">
    <property type="nucleotide sequence ID" value="XM_024658814.1"/>
</dbReference>